<sequence length="181" mass="20381">MSCKMKILTLSLFVFAMMGVIRAAALSQDEDQPTTEPISTTPPLHGGQYGEEGPNYFHWEPSCPKGWSMYSMQCILYVPKIMTWDEAEENCRSKGGNLATVFQDNPSDDIQKELQKVGHGDGPIWFGGHEIHYFPWSEHFECSENNAESYCLQITVEEDEQSCTDVQCDARLPSVCGIIIM</sequence>
<organism evidence="4 5">
    <name type="scientific">Anabas testudineus</name>
    <name type="common">Climbing perch</name>
    <name type="synonym">Anthias testudineus</name>
    <dbReference type="NCBI Taxonomy" id="64144"/>
    <lineage>
        <taxon>Eukaryota</taxon>
        <taxon>Metazoa</taxon>
        <taxon>Chordata</taxon>
        <taxon>Craniata</taxon>
        <taxon>Vertebrata</taxon>
        <taxon>Euteleostomi</taxon>
        <taxon>Actinopterygii</taxon>
        <taxon>Neopterygii</taxon>
        <taxon>Teleostei</taxon>
        <taxon>Neoteleostei</taxon>
        <taxon>Acanthomorphata</taxon>
        <taxon>Anabantaria</taxon>
        <taxon>Anabantiformes</taxon>
        <taxon>Anabantoidei</taxon>
        <taxon>Anabantidae</taxon>
        <taxon>Anabas</taxon>
    </lineage>
</organism>
<dbReference type="GeneTree" id="ENSGT00940000173098"/>
<evidence type="ECO:0000313" key="4">
    <source>
        <dbReference type="Ensembl" id="ENSATEP00000019424.1"/>
    </source>
</evidence>
<dbReference type="InterPro" id="IPR016186">
    <property type="entry name" value="C-type_lectin-like/link_sf"/>
</dbReference>
<evidence type="ECO:0000256" key="2">
    <source>
        <dbReference type="SAM" id="SignalP"/>
    </source>
</evidence>
<proteinExistence type="predicted"/>
<dbReference type="Gene3D" id="3.10.100.10">
    <property type="entry name" value="Mannose-Binding Protein A, subunit A"/>
    <property type="match status" value="1"/>
</dbReference>
<dbReference type="Ensembl" id="ENSATET00000019750.3">
    <property type="protein sequence ID" value="ENSATEP00000019424.1"/>
    <property type="gene ID" value="ENSATEG00000013527.3"/>
</dbReference>
<dbReference type="AlphaFoldDB" id="A0A3Q1IJH4"/>
<evidence type="ECO:0000313" key="5">
    <source>
        <dbReference type="Proteomes" id="UP000265040"/>
    </source>
</evidence>
<dbReference type="PROSITE" id="PS50041">
    <property type="entry name" value="C_TYPE_LECTIN_2"/>
    <property type="match status" value="1"/>
</dbReference>
<dbReference type="Pfam" id="PF00059">
    <property type="entry name" value="Lectin_C"/>
    <property type="match status" value="1"/>
</dbReference>
<dbReference type="Proteomes" id="UP000265040">
    <property type="component" value="Chromosome 18"/>
</dbReference>
<protein>
    <recommendedName>
        <fullName evidence="3">C-type lectin domain-containing protein</fullName>
    </recommendedName>
</protein>
<reference evidence="4" key="1">
    <citation type="submission" date="2021-04" db="EMBL/GenBank/DDBJ databases">
        <authorList>
            <consortium name="Wellcome Sanger Institute Data Sharing"/>
        </authorList>
    </citation>
    <scope>NUCLEOTIDE SEQUENCE [LARGE SCALE GENOMIC DNA]</scope>
</reference>
<accession>A0A3Q1IJH4</accession>
<dbReference type="SUPFAM" id="SSF56436">
    <property type="entry name" value="C-type lectin-like"/>
    <property type="match status" value="1"/>
</dbReference>
<evidence type="ECO:0000259" key="3">
    <source>
        <dbReference type="PROSITE" id="PS50041"/>
    </source>
</evidence>
<dbReference type="RefSeq" id="XP_026225406.1">
    <property type="nucleotide sequence ID" value="XM_026369621.2"/>
</dbReference>
<name>A0A3Q1IJH4_ANATE</name>
<feature type="region of interest" description="Disordered" evidence="1">
    <location>
        <begin position="27"/>
        <end position="48"/>
    </location>
</feature>
<evidence type="ECO:0000256" key="1">
    <source>
        <dbReference type="SAM" id="MobiDB-lite"/>
    </source>
</evidence>
<feature type="signal peptide" evidence="2">
    <location>
        <begin position="1"/>
        <end position="23"/>
    </location>
</feature>
<dbReference type="InterPro" id="IPR001304">
    <property type="entry name" value="C-type_lectin-like"/>
</dbReference>
<reference evidence="4" key="3">
    <citation type="submission" date="2025-09" db="UniProtKB">
        <authorList>
            <consortium name="Ensembl"/>
        </authorList>
    </citation>
    <scope>IDENTIFICATION</scope>
</reference>
<feature type="chain" id="PRO_5018615366" description="C-type lectin domain-containing protein" evidence="2">
    <location>
        <begin position="24"/>
        <end position="181"/>
    </location>
</feature>
<keyword evidence="2" id="KW-0732">Signal</keyword>
<dbReference type="SMART" id="SM00034">
    <property type="entry name" value="CLECT"/>
    <property type="match status" value="1"/>
</dbReference>
<keyword evidence="5" id="KW-1185">Reference proteome</keyword>
<dbReference type="InterPro" id="IPR016187">
    <property type="entry name" value="CTDL_fold"/>
</dbReference>
<dbReference type="OrthoDB" id="5801605at2759"/>
<dbReference type="GeneID" id="113168541"/>
<reference evidence="4" key="2">
    <citation type="submission" date="2025-08" db="UniProtKB">
        <authorList>
            <consortium name="Ensembl"/>
        </authorList>
    </citation>
    <scope>IDENTIFICATION</scope>
</reference>
<dbReference type="OMA" id="CASKHEG"/>
<feature type="domain" description="C-type lectin" evidence="3">
    <location>
        <begin position="70"/>
        <end position="177"/>
    </location>
</feature>